<comment type="caution">
    <text evidence="5">The sequence shown here is derived from an EMBL/GenBank/DDBJ whole genome shotgun (WGS) entry which is preliminary data.</text>
</comment>
<dbReference type="InterPro" id="IPR044068">
    <property type="entry name" value="CB"/>
</dbReference>
<dbReference type="Proteomes" id="UP000642673">
    <property type="component" value="Unassembled WGS sequence"/>
</dbReference>
<dbReference type="InterPro" id="IPR010998">
    <property type="entry name" value="Integrase_recombinase_N"/>
</dbReference>
<dbReference type="Gene3D" id="1.10.150.130">
    <property type="match status" value="1"/>
</dbReference>
<keyword evidence="1 3" id="KW-0238">DNA-binding</keyword>
<name>A0ABQ3F5U3_9ACTN</name>
<dbReference type="Gene3D" id="1.10.443.10">
    <property type="entry name" value="Intergrase catalytic core"/>
    <property type="match status" value="1"/>
</dbReference>
<evidence type="ECO:0000256" key="3">
    <source>
        <dbReference type="PROSITE-ProRule" id="PRU01248"/>
    </source>
</evidence>
<evidence type="ECO:0000313" key="6">
    <source>
        <dbReference type="Proteomes" id="UP000642673"/>
    </source>
</evidence>
<evidence type="ECO:0000313" key="5">
    <source>
        <dbReference type="EMBL" id="GHB86386.1"/>
    </source>
</evidence>
<evidence type="ECO:0000256" key="2">
    <source>
        <dbReference type="ARBA" id="ARBA00023172"/>
    </source>
</evidence>
<dbReference type="InterPro" id="IPR011010">
    <property type="entry name" value="DNA_brk_join_enz"/>
</dbReference>
<evidence type="ECO:0000259" key="4">
    <source>
        <dbReference type="PROSITE" id="PS51900"/>
    </source>
</evidence>
<dbReference type="EMBL" id="BMVP01000036">
    <property type="protein sequence ID" value="GHB86386.1"/>
    <property type="molecule type" value="Genomic_DNA"/>
</dbReference>
<reference evidence="6" key="1">
    <citation type="journal article" date="2019" name="Int. J. Syst. Evol. Microbiol.">
        <title>The Global Catalogue of Microorganisms (GCM) 10K type strain sequencing project: providing services to taxonomists for standard genome sequencing and annotation.</title>
        <authorList>
            <consortium name="The Broad Institute Genomics Platform"/>
            <consortium name="The Broad Institute Genome Sequencing Center for Infectious Disease"/>
            <person name="Wu L."/>
            <person name="Ma J."/>
        </authorList>
    </citation>
    <scope>NUCLEOTIDE SEQUENCE [LARGE SCALE GENOMIC DNA]</scope>
    <source>
        <strain evidence="6">JCM 4738</strain>
    </source>
</reference>
<keyword evidence="6" id="KW-1185">Reference proteome</keyword>
<gene>
    <name evidence="5" type="ORF">GCM10010347_66650</name>
</gene>
<dbReference type="InterPro" id="IPR013762">
    <property type="entry name" value="Integrase-like_cat_sf"/>
</dbReference>
<evidence type="ECO:0000256" key="1">
    <source>
        <dbReference type="ARBA" id="ARBA00023125"/>
    </source>
</evidence>
<keyword evidence="2" id="KW-0233">DNA recombination</keyword>
<dbReference type="SUPFAM" id="SSF56349">
    <property type="entry name" value="DNA breaking-rejoining enzymes"/>
    <property type="match status" value="1"/>
</dbReference>
<accession>A0ABQ3F5U3</accession>
<organism evidence="5 6">
    <name type="scientific">Streptomyces cirratus</name>
    <dbReference type="NCBI Taxonomy" id="68187"/>
    <lineage>
        <taxon>Bacteria</taxon>
        <taxon>Bacillati</taxon>
        <taxon>Actinomycetota</taxon>
        <taxon>Actinomycetes</taxon>
        <taxon>Kitasatosporales</taxon>
        <taxon>Streptomycetaceae</taxon>
        <taxon>Streptomyces</taxon>
    </lineage>
</organism>
<sequence>MRAQDRARRAGTRPRSDHTLETALATMRDLALFLVTHRGKDDWALVGVHDIEAFPATLPKARKRRLIVLRQFFRFARTQHVVLIDPTRTLTAKEPNNFRGRTLTLDEQRKLFRRWVTDEHVHPHEALVGTLALLHGASSLEVRLLRITDVDHQAQVVRLGKRPHPIPLDPASWMTLQRCLAHRDGWRTDNPHVMVTKGTKAGRSPASTAYLSHVLDDCGFPPRMIRSTRLVDLVNTMDPKLVAAAFGMDPQATMIYLGDHVDEGRLPASETSRK</sequence>
<proteinExistence type="predicted"/>
<dbReference type="PROSITE" id="PS51900">
    <property type="entry name" value="CB"/>
    <property type="match status" value="1"/>
</dbReference>
<protein>
    <recommendedName>
        <fullName evidence="4">Core-binding (CB) domain-containing protein</fullName>
    </recommendedName>
</protein>
<feature type="domain" description="Core-binding (CB)" evidence="4">
    <location>
        <begin position="1"/>
        <end position="77"/>
    </location>
</feature>